<evidence type="ECO:0000313" key="2">
    <source>
        <dbReference type="EMBL" id="KAL0340233.1"/>
    </source>
</evidence>
<feature type="compositionally biased region" description="Polar residues" evidence="1">
    <location>
        <begin position="37"/>
        <end position="47"/>
    </location>
</feature>
<dbReference type="AlphaFoldDB" id="A0AAW2NAR8"/>
<proteinExistence type="predicted"/>
<gene>
    <name evidence="2" type="ORF">Sradi_4540100</name>
</gene>
<feature type="region of interest" description="Disordered" evidence="1">
    <location>
        <begin position="1"/>
        <end position="55"/>
    </location>
</feature>
<accession>A0AAW2NAR8</accession>
<evidence type="ECO:0000256" key="1">
    <source>
        <dbReference type="SAM" id="MobiDB-lite"/>
    </source>
</evidence>
<reference evidence="2" key="2">
    <citation type="journal article" date="2024" name="Plant">
        <title>Genomic evolution and insights into agronomic trait innovations of Sesamum species.</title>
        <authorList>
            <person name="Miao H."/>
            <person name="Wang L."/>
            <person name="Qu L."/>
            <person name="Liu H."/>
            <person name="Sun Y."/>
            <person name="Le M."/>
            <person name="Wang Q."/>
            <person name="Wei S."/>
            <person name="Zheng Y."/>
            <person name="Lin W."/>
            <person name="Duan Y."/>
            <person name="Cao H."/>
            <person name="Xiong S."/>
            <person name="Wang X."/>
            <person name="Wei L."/>
            <person name="Li C."/>
            <person name="Ma Q."/>
            <person name="Ju M."/>
            <person name="Zhao R."/>
            <person name="Li G."/>
            <person name="Mu C."/>
            <person name="Tian Q."/>
            <person name="Mei H."/>
            <person name="Zhang T."/>
            <person name="Gao T."/>
            <person name="Zhang H."/>
        </authorList>
    </citation>
    <scope>NUCLEOTIDE SEQUENCE</scope>
    <source>
        <strain evidence="2">G02</strain>
    </source>
</reference>
<dbReference type="EMBL" id="JACGWJ010000020">
    <property type="protein sequence ID" value="KAL0340233.1"/>
    <property type="molecule type" value="Genomic_DNA"/>
</dbReference>
<protein>
    <submittedName>
        <fullName evidence="2">Uncharacterized protein</fullName>
    </submittedName>
</protein>
<organism evidence="2">
    <name type="scientific">Sesamum radiatum</name>
    <name type="common">Black benniseed</name>
    <dbReference type="NCBI Taxonomy" id="300843"/>
    <lineage>
        <taxon>Eukaryota</taxon>
        <taxon>Viridiplantae</taxon>
        <taxon>Streptophyta</taxon>
        <taxon>Embryophyta</taxon>
        <taxon>Tracheophyta</taxon>
        <taxon>Spermatophyta</taxon>
        <taxon>Magnoliopsida</taxon>
        <taxon>eudicotyledons</taxon>
        <taxon>Gunneridae</taxon>
        <taxon>Pentapetalae</taxon>
        <taxon>asterids</taxon>
        <taxon>lamiids</taxon>
        <taxon>Lamiales</taxon>
        <taxon>Pedaliaceae</taxon>
        <taxon>Sesamum</taxon>
    </lineage>
</organism>
<reference evidence="2" key="1">
    <citation type="submission" date="2020-06" db="EMBL/GenBank/DDBJ databases">
        <authorList>
            <person name="Li T."/>
            <person name="Hu X."/>
            <person name="Zhang T."/>
            <person name="Song X."/>
            <person name="Zhang H."/>
            <person name="Dai N."/>
            <person name="Sheng W."/>
            <person name="Hou X."/>
            <person name="Wei L."/>
        </authorList>
    </citation>
    <scope>NUCLEOTIDE SEQUENCE</scope>
    <source>
        <strain evidence="2">G02</strain>
        <tissue evidence="2">Leaf</tissue>
    </source>
</reference>
<name>A0AAW2NAR8_SESRA</name>
<comment type="caution">
    <text evidence="2">The sequence shown here is derived from an EMBL/GenBank/DDBJ whole genome shotgun (WGS) entry which is preliminary data.</text>
</comment>
<sequence length="91" mass="9375">METPSMMGVVTADHGITPLGPPPIVAPLSMSEHAPSVTENVQQSKNTGGAVKMVTSPPMMNHGLAAPPSMGIYIGNVPLKPCSDSVNPVDR</sequence>